<dbReference type="PROSITE" id="PS51186">
    <property type="entry name" value="GNAT"/>
    <property type="match status" value="1"/>
</dbReference>
<dbReference type="SUPFAM" id="SSF56059">
    <property type="entry name" value="Glutathione synthetase ATP-binding domain-like"/>
    <property type="match status" value="1"/>
</dbReference>
<feature type="region of interest" description="Disordered" evidence="2">
    <location>
        <begin position="621"/>
        <end position="705"/>
    </location>
</feature>
<dbReference type="RefSeq" id="WP_283892203.1">
    <property type="nucleotide sequence ID" value="NZ_JARWAF010000002.1"/>
</dbReference>
<keyword evidence="6" id="KW-1185">Reference proteome</keyword>
<evidence type="ECO:0000256" key="2">
    <source>
        <dbReference type="SAM" id="MobiDB-lite"/>
    </source>
</evidence>
<dbReference type="InterPro" id="IPR016181">
    <property type="entry name" value="Acyl_CoA_acyltransferase"/>
</dbReference>
<dbReference type="InterPro" id="IPR013815">
    <property type="entry name" value="ATP_grasp_subdomain_1"/>
</dbReference>
<dbReference type="InterPro" id="IPR016102">
    <property type="entry name" value="Succinyl-CoA_synth-like"/>
</dbReference>
<organism evidence="5 6">
    <name type="scientific">Streptomyces pakalii</name>
    <dbReference type="NCBI Taxonomy" id="3036494"/>
    <lineage>
        <taxon>Bacteria</taxon>
        <taxon>Bacillati</taxon>
        <taxon>Actinomycetota</taxon>
        <taxon>Actinomycetes</taxon>
        <taxon>Kitasatosporales</taxon>
        <taxon>Streptomycetaceae</taxon>
        <taxon>Streptomyces</taxon>
    </lineage>
</organism>
<reference evidence="5 6" key="1">
    <citation type="submission" date="2023-04" db="EMBL/GenBank/DDBJ databases">
        <title>A novel species of the genus Streptomyces: Streptomyces pakalii sp. nov. isolated from a Mexican soil jungle.</title>
        <authorList>
            <person name="Chavez-Hernandez M.A."/>
            <person name="Ortiz-Alvarez J."/>
            <person name="Villa-Tanaca L."/>
            <person name="Hernandez-Rodriguez C."/>
        </authorList>
    </citation>
    <scope>NUCLEOTIDE SEQUENCE [LARGE SCALE GENOMIC DNA]</scope>
    <source>
        <strain evidence="5 6">ENCB-J15</strain>
    </source>
</reference>
<dbReference type="Pfam" id="PF00583">
    <property type="entry name" value="Acetyltransf_1"/>
    <property type="match status" value="1"/>
</dbReference>
<keyword evidence="5" id="KW-0012">Acyltransferase</keyword>
<dbReference type="PROSITE" id="PS50975">
    <property type="entry name" value="ATP_GRASP"/>
    <property type="match status" value="1"/>
</dbReference>
<dbReference type="GO" id="GO:0016746">
    <property type="term" value="F:acyltransferase activity"/>
    <property type="evidence" value="ECO:0007669"/>
    <property type="project" value="UniProtKB-KW"/>
</dbReference>
<keyword evidence="5" id="KW-0808">Transferase</keyword>
<dbReference type="SUPFAM" id="SSF55729">
    <property type="entry name" value="Acyl-CoA N-acyltransferases (Nat)"/>
    <property type="match status" value="1"/>
</dbReference>
<dbReference type="Pfam" id="PF13380">
    <property type="entry name" value="CoA_binding_2"/>
    <property type="match status" value="1"/>
</dbReference>
<dbReference type="SUPFAM" id="SSF51735">
    <property type="entry name" value="NAD(P)-binding Rossmann-fold domains"/>
    <property type="match status" value="1"/>
</dbReference>
<accession>A0ABT7D2Z0</accession>
<dbReference type="Gene3D" id="3.40.50.261">
    <property type="entry name" value="Succinyl-CoA synthetase domains"/>
    <property type="match status" value="2"/>
</dbReference>
<dbReference type="EC" id="2.3.1.-" evidence="5"/>
<dbReference type="PANTHER" id="PTHR42793">
    <property type="entry name" value="COA BINDING DOMAIN CONTAINING PROTEIN"/>
    <property type="match status" value="1"/>
</dbReference>
<feature type="domain" description="ATP-grasp" evidence="3">
    <location>
        <begin position="778"/>
        <end position="814"/>
    </location>
</feature>
<evidence type="ECO:0000259" key="3">
    <source>
        <dbReference type="PROSITE" id="PS50975"/>
    </source>
</evidence>
<keyword evidence="1" id="KW-0067">ATP-binding</keyword>
<protein>
    <submittedName>
        <fullName evidence="5">GNAT family N-acetyltransferase</fullName>
        <ecNumber evidence="5">2.3.1.-</ecNumber>
    </submittedName>
</protein>
<feature type="compositionally biased region" description="Low complexity" evidence="2">
    <location>
        <begin position="659"/>
        <end position="694"/>
    </location>
</feature>
<dbReference type="SUPFAM" id="SSF52210">
    <property type="entry name" value="Succinyl-CoA synthetase domains"/>
    <property type="match status" value="2"/>
</dbReference>
<dbReference type="EMBL" id="JARWAF010000002">
    <property type="protein sequence ID" value="MDJ1640166.1"/>
    <property type="molecule type" value="Genomic_DNA"/>
</dbReference>
<dbReference type="PANTHER" id="PTHR42793:SF1">
    <property type="entry name" value="PEPTIDYL-LYSINE N-ACETYLTRANSFERASE PATZ"/>
    <property type="match status" value="1"/>
</dbReference>
<dbReference type="Gene3D" id="3.40.630.30">
    <property type="match status" value="1"/>
</dbReference>
<gene>
    <name evidence="5" type="ORF">P5W92_07075</name>
</gene>
<evidence type="ECO:0000259" key="4">
    <source>
        <dbReference type="PROSITE" id="PS51186"/>
    </source>
</evidence>
<dbReference type="Proteomes" id="UP001237194">
    <property type="component" value="Unassembled WGS sequence"/>
</dbReference>
<dbReference type="Gene3D" id="3.40.50.720">
    <property type="entry name" value="NAD(P)-binding Rossmann-like Domain"/>
    <property type="match status" value="1"/>
</dbReference>
<dbReference type="Gene3D" id="3.30.1490.20">
    <property type="entry name" value="ATP-grasp fold, A domain"/>
    <property type="match status" value="1"/>
</dbReference>
<name>A0ABT7D2Z0_9ACTN</name>
<proteinExistence type="predicted"/>
<sequence>MEPTPEQSPHHAYPDHWEADVVLRDGGTARIRPITTDDAERLVSFYEQVSDESKYYRFFAPYPRLSDRDVHRFTHHDYVDRVGLAVTIGGEFIGTVRYDRIDDTGRPASAPADEAEVAFLVQDAHQGRGVASALLEHIAAVARERGIRRFAAEVLPANNKMIKVFRDGGYTQRRSFEDGSVHLTLDLEPTEKSLAVQRGREQRAEARSVQRLLAPGSVAVIGTGRTPGGVGRTVLRNLLAAGYTGRTYAVNRAFDEGLATLDGVPAHRSLGEIDEQVDLAVIAVPAHRVPDAVADCGEHGVQGLVVLSAGYAERGAEGRELQRELVRQARSYGMRIIGPNAFGIINTAETVRLNASLAPESPARGRIGLFTQSGAIGIALLSGLHRRGAGLSSFISAGNRADVSGNDFLQYSFEDPDTDVALLYLESLGNPRKFTRLARRTAAVKPVVVVKGARHSGTNPPGHAVPVSRIPDTTVSALMRQAGVIRVDTVTEMVDAGLLLAGQPLPAGPRVAILGNSESLGLLTYDACLAEGLRPRPPVDLTTAASPQDFRDALAEALADGACDAVIVTAIPWVGENGEAETGDGQVLAEALTKAVAGGSAKPVAVVHVEIGGLAEALAAASSTASPRPRTAAPRTVSPEAGADRAAATAPEGTKDRAGTTAPVTPAARTGPTAPGTATATPALGTPAYGTPADATDDPETPPRPGRIPAYPAAERAVRALAEAVKYAQWRRQAAVPGKIPEFLDDTIDEAGAAALIEAQLATAPDPRGRPLSHDEARELLGRYGIDVRPTLPAPDPEAAVAAAARLGYPVALKTTAPHLRHRADLGGVRLDVADEEALRRAYGELTELLGKPAELLPVVQAMAPRGVDTVVRASIDAAAGAILSFGLAGAPSELLGDTAHRLVPATDRDAAELIRSIRAAPVLFGWRGSAPVDTAALEELLLRLSRLVDDHPEVVSVALEPVVVAPQGLTVLGASVRLAPPPARSDVGPRRLPNY</sequence>
<dbReference type="InterPro" id="IPR000182">
    <property type="entry name" value="GNAT_dom"/>
</dbReference>
<dbReference type="InterPro" id="IPR003781">
    <property type="entry name" value="CoA-bd"/>
</dbReference>
<dbReference type="Pfam" id="PF13607">
    <property type="entry name" value="Succ_CoA_lig"/>
    <property type="match status" value="1"/>
</dbReference>
<feature type="domain" description="N-acetyltransferase" evidence="4">
    <location>
        <begin position="29"/>
        <end position="188"/>
    </location>
</feature>
<dbReference type="InterPro" id="IPR011761">
    <property type="entry name" value="ATP-grasp"/>
</dbReference>
<evidence type="ECO:0000313" key="5">
    <source>
        <dbReference type="EMBL" id="MDJ1640166.1"/>
    </source>
</evidence>
<dbReference type="CDD" id="cd04301">
    <property type="entry name" value="NAT_SF"/>
    <property type="match status" value="1"/>
</dbReference>
<keyword evidence="1" id="KW-0547">Nucleotide-binding</keyword>
<dbReference type="InterPro" id="IPR032875">
    <property type="entry name" value="Succ_CoA_lig_flav_dom"/>
</dbReference>
<dbReference type="InterPro" id="IPR036291">
    <property type="entry name" value="NAD(P)-bd_dom_sf"/>
</dbReference>
<comment type="caution">
    <text evidence="5">The sequence shown here is derived from an EMBL/GenBank/DDBJ whole genome shotgun (WGS) entry which is preliminary data.</text>
</comment>
<evidence type="ECO:0000313" key="6">
    <source>
        <dbReference type="Proteomes" id="UP001237194"/>
    </source>
</evidence>
<evidence type="ECO:0000256" key="1">
    <source>
        <dbReference type="PROSITE-ProRule" id="PRU00409"/>
    </source>
</evidence>
<feature type="compositionally biased region" description="Low complexity" evidence="2">
    <location>
        <begin position="621"/>
        <end position="636"/>
    </location>
</feature>
<dbReference type="SMART" id="SM00881">
    <property type="entry name" value="CoA_binding"/>
    <property type="match status" value="1"/>
</dbReference>
<dbReference type="Gene3D" id="3.30.470.20">
    <property type="entry name" value="ATP-grasp fold, B domain"/>
    <property type="match status" value="1"/>
</dbReference>
<dbReference type="Pfam" id="PF13549">
    <property type="entry name" value="ATP-grasp_5"/>
    <property type="match status" value="1"/>
</dbReference>